<accession>A0ABM1MCW3</accession>
<keyword evidence="1" id="KW-0472">Membrane</keyword>
<dbReference type="InterPro" id="IPR001414">
    <property type="entry name" value="GPR143"/>
</dbReference>
<gene>
    <name evidence="3" type="primary">LOC108559592</name>
</gene>
<evidence type="ECO:0000313" key="2">
    <source>
        <dbReference type="Proteomes" id="UP000695000"/>
    </source>
</evidence>
<dbReference type="Proteomes" id="UP000695000">
    <property type="component" value="Unplaced"/>
</dbReference>
<keyword evidence="2" id="KW-1185">Reference proteome</keyword>
<feature type="transmembrane region" description="Helical" evidence="1">
    <location>
        <begin position="31"/>
        <end position="52"/>
    </location>
</feature>
<feature type="transmembrane region" description="Helical" evidence="1">
    <location>
        <begin position="73"/>
        <end position="91"/>
    </location>
</feature>
<reference evidence="3" key="1">
    <citation type="submission" date="2025-08" db="UniProtKB">
        <authorList>
            <consortium name="RefSeq"/>
        </authorList>
    </citation>
    <scope>IDENTIFICATION</scope>
    <source>
        <tissue evidence="3">Whole Larva</tissue>
    </source>
</reference>
<feature type="transmembrane region" description="Helical" evidence="1">
    <location>
        <begin position="278"/>
        <end position="302"/>
    </location>
</feature>
<dbReference type="Gene3D" id="1.20.1070.10">
    <property type="entry name" value="Rhodopsin 7-helix transmembrane proteins"/>
    <property type="match status" value="1"/>
</dbReference>
<feature type="transmembrane region" description="Helical" evidence="1">
    <location>
        <begin position="194"/>
        <end position="215"/>
    </location>
</feature>
<dbReference type="RefSeq" id="XP_017772413.1">
    <property type="nucleotide sequence ID" value="XM_017916924.1"/>
</dbReference>
<proteinExistence type="predicted"/>
<dbReference type="GeneID" id="108559592"/>
<dbReference type="SUPFAM" id="SSF81321">
    <property type="entry name" value="Family A G protein-coupled receptor-like"/>
    <property type="match status" value="1"/>
</dbReference>
<organism evidence="2 3">
    <name type="scientific">Nicrophorus vespilloides</name>
    <name type="common">Boreal carrion beetle</name>
    <dbReference type="NCBI Taxonomy" id="110193"/>
    <lineage>
        <taxon>Eukaryota</taxon>
        <taxon>Metazoa</taxon>
        <taxon>Ecdysozoa</taxon>
        <taxon>Arthropoda</taxon>
        <taxon>Hexapoda</taxon>
        <taxon>Insecta</taxon>
        <taxon>Pterygota</taxon>
        <taxon>Neoptera</taxon>
        <taxon>Endopterygota</taxon>
        <taxon>Coleoptera</taxon>
        <taxon>Polyphaga</taxon>
        <taxon>Staphyliniformia</taxon>
        <taxon>Silphidae</taxon>
        <taxon>Nicrophorinae</taxon>
        <taxon>Nicrophorus</taxon>
    </lineage>
</organism>
<dbReference type="PANTHER" id="PTHR15177:SF2">
    <property type="entry name" value="G-PROTEIN COUPLED RECEPTOR 143"/>
    <property type="match status" value="1"/>
</dbReference>
<sequence>MADPTIQTFCCHSGNGSYMATNVMNEFNSDAYNAVCLFSSILGILGSIYQILPREQYANNHRWLSFSAARGRKIIVCLAISDLMASLGIFLRSSLWLNYKNIMPAVDDEASVWFCAVSSAWTQYFYTATWIWTLCYAIDMRLILADKESHTKIYHLVAWTVPAILTTIGLSLLYFPNANCHNPIDLTDKIIRILPNYIATYIPIAIVMIANPWLYMSSCKDMERYITCSYSQFTSRERDIIDAIKVKFLVINLVFYICWIPNLINGLLLWILWFNLPIQFIVTVWYIMAFTNPLQALFNCLVYRRWNKGSERLILPWRKSESKEKILIPSEERYPLLHPTPRNSINGYKTYN</sequence>
<protein>
    <submittedName>
        <fullName evidence="3">G-protein coupled receptor 143-like</fullName>
    </submittedName>
</protein>
<evidence type="ECO:0000313" key="3">
    <source>
        <dbReference type="RefSeq" id="XP_017772413.1"/>
    </source>
</evidence>
<keyword evidence="1" id="KW-1133">Transmembrane helix</keyword>
<dbReference type="PRINTS" id="PR00965">
    <property type="entry name" value="OCULARALBNSM"/>
</dbReference>
<evidence type="ECO:0000256" key="1">
    <source>
        <dbReference type="SAM" id="Phobius"/>
    </source>
</evidence>
<dbReference type="PANTHER" id="PTHR15177">
    <property type="entry name" value="G-PROTEIN COUPLED RECEPTOR 143"/>
    <property type="match status" value="1"/>
</dbReference>
<keyword evidence="1" id="KW-0812">Transmembrane</keyword>
<dbReference type="Pfam" id="PF02101">
    <property type="entry name" value="Ocular_alb"/>
    <property type="match status" value="1"/>
</dbReference>
<feature type="transmembrane region" description="Helical" evidence="1">
    <location>
        <begin position="248"/>
        <end position="272"/>
    </location>
</feature>
<feature type="transmembrane region" description="Helical" evidence="1">
    <location>
        <begin position="153"/>
        <end position="174"/>
    </location>
</feature>
<name>A0ABM1MCW3_NICVS</name>